<feature type="chain" id="PRO_5014852928" evidence="1">
    <location>
        <begin position="27"/>
        <end position="88"/>
    </location>
</feature>
<dbReference type="Proteomes" id="UP000234473">
    <property type="component" value="Unassembled WGS sequence"/>
</dbReference>
<reference evidence="2 3" key="1">
    <citation type="submission" date="2017-11" db="EMBL/GenBank/DDBJ databases">
        <authorList>
            <person name="Han C.G."/>
        </authorList>
    </citation>
    <scope>NUCLEOTIDE SEQUENCE [LARGE SCALE GENOMIC DNA]</scope>
    <source>
        <strain evidence="2 3">A5</strain>
    </source>
</reference>
<comment type="caution">
    <text evidence="2">The sequence shown here is derived from an EMBL/GenBank/DDBJ whole genome shotgun (WGS) entry which is preliminary data.</text>
</comment>
<reference evidence="2 3" key="2">
    <citation type="submission" date="2018-01" db="EMBL/GenBank/DDBJ databases">
        <title>Genomic study of Klebsiella pneumoniae.</title>
        <authorList>
            <person name="Yang Y."/>
            <person name="Bicalho R."/>
        </authorList>
    </citation>
    <scope>NUCLEOTIDE SEQUENCE [LARGE SCALE GENOMIC DNA]</scope>
    <source>
        <strain evidence="2 3">A5</strain>
    </source>
</reference>
<proteinExistence type="predicted"/>
<protein>
    <submittedName>
        <fullName evidence="2">Fe2+-enterobactin ABC transporter substrate-binding protein</fullName>
    </submittedName>
</protein>
<dbReference type="AlphaFoldDB" id="A0A2N5A5Q0"/>
<feature type="non-terminal residue" evidence="2">
    <location>
        <position position="88"/>
    </location>
</feature>
<accession>A0A2N5A5Q0</accession>
<dbReference type="Gene3D" id="3.40.50.1980">
    <property type="entry name" value="Nitrogenase molybdenum iron protein domain"/>
    <property type="match status" value="1"/>
</dbReference>
<dbReference type="SUPFAM" id="SSF53807">
    <property type="entry name" value="Helical backbone' metal receptor"/>
    <property type="match status" value="1"/>
</dbReference>
<evidence type="ECO:0000313" key="2">
    <source>
        <dbReference type="EMBL" id="PLP38500.1"/>
    </source>
</evidence>
<dbReference type="EMBL" id="PICB01002536">
    <property type="protein sequence ID" value="PLP38500.1"/>
    <property type="molecule type" value="Genomic_DNA"/>
</dbReference>
<name>A0A2N5A5Q0_KLEVA</name>
<keyword evidence="1" id="KW-0732">Signal</keyword>
<evidence type="ECO:0000313" key="3">
    <source>
        <dbReference type="Proteomes" id="UP000234473"/>
    </source>
</evidence>
<gene>
    <name evidence="2" type="ORF">CWM98_32635</name>
</gene>
<evidence type="ECO:0000256" key="1">
    <source>
        <dbReference type="SAM" id="SignalP"/>
    </source>
</evidence>
<organism evidence="2 3">
    <name type="scientific">Klebsiella variicola</name>
    <dbReference type="NCBI Taxonomy" id="244366"/>
    <lineage>
        <taxon>Bacteria</taxon>
        <taxon>Pseudomonadati</taxon>
        <taxon>Pseudomonadota</taxon>
        <taxon>Gammaproteobacteria</taxon>
        <taxon>Enterobacterales</taxon>
        <taxon>Enterobacteriaceae</taxon>
        <taxon>Klebsiella/Raoultella group</taxon>
        <taxon>Klebsiella</taxon>
        <taxon>Klebsiella pneumoniae complex</taxon>
    </lineage>
</organism>
<feature type="signal peptide" evidence="1">
    <location>
        <begin position="1"/>
        <end position="26"/>
    </location>
</feature>
<sequence>MNFFSFCRRGALTGMLLLLGITSAQAADWPRQVTDSYGTHTLPSQPLRIVSTSVTLTGSLLAIDAPVVASGATTPNNRVADSLPLIHT</sequence>